<sequence>MLAPKIGRRNEQFKDFLLRVEGIDIDAEDSELFVINQRSKELDQLARGFRHLVQGCAHQAGQDLSHDDMDRLCFPDPIEQSFWVFREYPERQVVLLKQSWLDNEMTEMMRCLQQAFNILDPEKEQSNKSLIFPKGQMNFELSAPHRILTIALRRCVLVGIDNLDGLFGRREKNILIKDEFRDKPVLLKGGPRRHSTRGVKAGFVEGLTFYSIRRKTAKDLSSKISAEMTLRWRSSLPSGPKAQALGQSTTTIRL</sequence>
<name>A0A8H4LJE4_9HYPO</name>
<evidence type="ECO:0000313" key="1">
    <source>
        <dbReference type="EMBL" id="KAF4469866.1"/>
    </source>
</evidence>
<protein>
    <submittedName>
        <fullName evidence="1">Uncharacterized protein</fullName>
    </submittedName>
</protein>
<comment type="caution">
    <text evidence="1">The sequence shown here is derived from an EMBL/GenBank/DDBJ whole genome shotgun (WGS) entry which is preliminary data.</text>
</comment>
<dbReference type="EMBL" id="JAADYS010000426">
    <property type="protein sequence ID" value="KAF4469866.1"/>
    <property type="molecule type" value="Genomic_DNA"/>
</dbReference>
<reference evidence="1 2" key="1">
    <citation type="submission" date="2020-01" db="EMBL/GenBank/DDBJ databases">
        <title>Identification and distribution of gene clusters putatively required for synthesis of sphingolipid metabolism inhibitors in phylogenetically diverse species of the filamentous fungus Fusarium.</title>
        <authorList>
            <person name="Kim H.-S."/>
            <person name="Busman M."/>
            <person name="Brown D.W."/>
            <person name="Divon H."/>
            <person name="Uhlig S."/>
            <person name="Proctor R.H."/>
        </authorList>
    </citation>
    <scope>NUCLEOTIDE SEQUENCE [LARGE SCALE GENOMIC DNA]</scope>
    <source>
        <strain evidence="1 2">NRRL 20459</strain>
    </source>
</reference>
<keyword evidence="2" id="KW-1185">Reference proteome</keyword>
<accession>A0A8H4LJE4</accession>
<dbReference type="OrthoDB" id="5067681at2759"/>
<dbReference type="Proteomes" id="UP000554235">
    <property type="component" value="Unassembled WGS sequence"/>
</dbReference>
<dbReference type="AlphaFoldDB" id="A0A8H4LJE4"/>
<gene>
    <name evidence="1" type="ORF">FALBO_3214</name>
</gene>
<proteinExistence type="predicted"/>
<organism evidence="1 2">
    <name type="scientific">Fusarium albosuccineum</name>
    <dbReference type="NCBI Taxonomy" id="1237068"/>
    <lineage>
        <taxon>Eukaryota</taxon>
        <taxon>Fungi</taxon>
        <taxon>Dikarya</taxon>
        <taxon>Ascomycota</taxon>
        <taxon>Pezizomycotina</taxon>
        <taxon>Sordariomycetes</taxon>
        <taxon>Hypocreomycetidae</taxon>
        <taxon>Hypocreales</taxon>
        <taxon>Nectriaceae</taxon>
        <taxon>Fusarium</taxon>
        <taxon>Fusarium decemcellulare species complex</taxon>
    </lineage>
</organism>
<evidence type="ECO:0000313" key="2">
    <source>
        <dbReference type="Proteomes" id="UP000554235"/>
    </source>
</evidence>